<dbReference type="PANTHER" id="PTHR22789:SF0">
    <property type="entry name" value="3-OXO-TETRONATE 4-PHOSPHATE DECARBOXYLASE-RELATED"/>
    <property type="match status" value="1"/>
</dbReference>
<comment type="caution">
    <text evidence="4">The sequence shown here is derived from an EMBL/GenBank/DDBJ whole genome shotgun (WGS) entry which is preliminary data.</text>
</comment>
<dbReference type="SMART" id="SM01007">
    <property type="entry name" value="Aldolase_II"/>
    <property type="match status" value="2"/>
</dbReference>
<dbReference type="Proteomes" id="UP001141950">
    <property type="component" value="Unassembled WGS sequence"/>
</dbReference>
<dbReference type="RefSeq" id="WP_257444857.1">
    <property type="nucleotide sequence ID" value="NZ_JANIPJ010000005.1"/>
</dbReference>
<dbReference type="GO" id="GO:0016832">
    <property type="term" value="F:aldehyde-lyase activity"/>
    <property type="evidence" value="ECO:0007669"/>
    <property type="project" value="TreeGrafter"/>
</dbReference>
<gene>
    <name evidence="4" type="ORF">NQZ67_09275</name>
</gene>
<evidence type="ECO:0000256" key="2">
    <source>
        <dbReference type="ARBA" id="ARBA00023239"/>
    </source>
</evidence>
<dbReference type="GO" id="GO:0019323">
    <property type="term" value="P:pentose catabolic process"/>
    <property type="evidence" value="ECO:0007669"/>
    <property type="project" value="TreeGrafter"/>
</dbReference>
<name>A0A9X2SAV3_9BACL</name>
<sequence length="421" mass="47359">MKLLEFMERIYRYGMTTTSGGNLSIKDADGGIWITPSGIDKGSLNRDDMVYVKPDGTVSGKHAPSSELPFHRLIYEARPDISAIVHAHPPALVSFSIVRRIPDLRLLPNERQICGEIGIAAYALPGSRRLGENIARVFAEGKDSVMLENHGVVVGGRTLDEAFRIFETLDFCARLEIEASRIGKPILLTDEDYALVRSQAGIRMETYAAEPMEHTELELREDMCRLIRRAYAQGLFTSTQGTFSKRLNDQEFLITPYGMDRTYLKPADLVKVRDGRHEEGRRPSQSVRFHEALYRQHNHIDSVILAHPPYIMAFAVTEAPFDSRTIPESYILLRGMPKLPFAGIYTEPEKTAKTFAPNTPLAIVNNNCLVVTGQGLLNTFDRLEVAEYSAKSILNARSLGEIRFIEDNEIEELKAAFRLED</sequence>
<reference evidence="4" key="1">
    <citation type="submission" date="2022-08" db="EMBL/GenBank/DDBJ databases">
        <title>The genomic sequence of strain Paenibacillus sp. SCIV0701.</title>
        <authorList>
            <person name="Zhao H."/>
        </authorList>
    </citation>
    <scope>NUCLEOTIDE SEQUENCE</scope>
    <source>
        <strain evidence="4">SCIV0701</strain>
    </source>
</reference>
<dbReference type="GO" id="GO:0005829">
    <property type="term" value="C:cytosol"/>
    <property type="evidence" value="ECO:0007669"/>
    <property type="project" value="TreeGrafter"/>
</dbReference>
<dbReference type="InterPro" id="IPR050197">
    <property type="entry name" value="Aldolase_class_II_sugar_metab"/>
</dbReference>
<evidence type="ECO:0000313" key="5">
    <source>
        <dbReference type="Proteomes" id="UP001141950"/>
    </source>
</evidence>
<organism evidence="4 5">
    <name type="scientific">Paenibacillus soyae</name>
    <dbReference type="NCBI Taxonomy" id="2969249"/>
    <lineage>
        <taxon>Bacteria</taxon>
        <taxon>Bacillati</taxon>
        <taxon>Bacillota</taxon>
        <taxon>Bacilli</taxon>
        <taxon>Bacillales</taxon>
        <taxon>Paenibacillaceae</taxon>
        <taxon>Paenibacillus</taxon>
    </lineage>
</organism>
<keyword evidence="5" id="KW-1185">Reference proteome</keyword>
<dbReference type="Gene3D" id="3.40.225.10">
    <property type="entry name" value="Class II aldolase/adducin N-terminal domain"/>
    <property type="match status" value="2"/>
</dbReference>
<evidence type="ECO:0000256" key="1">
    <source>
        <dbReference type="ARBA" id="ARBA00022723"/>
    </source>
</evidence>
<protein>
    <submittedName>
        <fullName evidence="4">Class II aldolase/adducin family protein</fullName>
    </submittedName>
</protein>
<dbReference type="InterPro" id="IPR036409">
    <property type="entry name" value="Aldolase_II/adducin_N_sf"/>
</dbReference>
<dbReference type="Pfam" id="PF00596">
    <property type="entry name" value="Aldolase_II"/>
    <property type="match status" value="2"/>
</dbReference>
<dbReference type="SUPFAM" id="SSF53639">
    <property type="entry name" value="AraD/HMP-PK domain-like"/>
    <property type="match status" value="2"/>
</dbReference>
<evidence type="ECO:0000313" key="4">
    <source>
        <dbReference type="EMBL" id="MCR2804067.1"/>
    </source>
</evidence>
<dbReference type="EMBL" id="JANIPJ010000005">
    <property type="protein sequence ID" value="MCR2804067.1"/>
    <property type="molecule type" value="Genomic_DNA"/>
</dbReference>
<proteinExistence type="predicted"/>
<feature type="domain" description="Class II aldolase/adducin N-terminal" evidence="3">
    <location>
        <begin position="221"/>
        <end position="394"/>
    </location>
</feature>
<dbReference type="GO" id="GO:0046872">
    <property type="term" value="F:metal ion binding"/>
    <property type="evidence" value="ECO:0007669"/>
    <property type="project" value="UniProtKB-KW"/>
</dbReference>
<dbReference type="AlphaFoldDB" id="A0A9X2SAV3"/>
<evidence type="ECO:0000259" key="3">
    <source>
        <dbReference type="SMART" id="SM01007"/>
    </source>
</evidence>
<accession>A0A9X2SAV3</accession>
<feature type="domain" description="Class II aldolase/adducin N-terminal" evidence="3">
    <location>
        <begin position="1"/>
        <end position="177"/>
    </location>
</feature>
<dbReference type="PANTHER" id="PTHR22789">
    <property type="entry name" value="FUCULOSE PHOSPHATE ALDOLASE"/>
    <property type="match status" value="1"/>
</dbReference>
<keyword evidence="2" id="KW-0456">Lyase</keyword>
<dbReference type="InterPro" id="IPR001303">
    <property type="entry name" value="Aldolase_II/adducin_N"/>
</dbReference>
<keyword evidence="1" id="KW-0479">Metal-binding</keyword>